<evidence type="ECO:0000259" key="6">
    <source>
        <dbReference type="PROSITE" id="PS51132"/>
    </source>
</evidence>
<proteinExistence type="predicted"/>
<dbReference type="EMBL" id="JAVRBK010000002">
    <property type="protein sequence ID" value="KAK5649031.1"/>
    <property type="molecule type" value="Genomic_DNA"/>
</dbReference>
<reference evidence="7 8" key="1">
    <citation type="journal article" date="2024" name="Insects">
        <title>An Improved Chromosome-Level Genome Assembly of the Firefly Pyrocoelia pectoralis.</title>
        <authorList>
            <person name="Fu X."/>
            <person name="Meyer-Rochow V.B."/>
            <person name="Ballantyne L."/>
            <person name="Zhu X."/>
        </authorList>
    </citation>
    <scope>NUCLEOTIDE SEQUENCE [LARGE SCALE GENOMIC DNA]</scope>
    <source>
        <strain evidence="7">XCY_ONT2</strain>
    </source>
</reference>
<comment type="caution">
    <text evidence="3">Lacks conserved residue(s) required for the propagation of feature annotation.</text>
</comment>
<evidence type="ECO:0000256" key="3">
    <source>
        <dbReference type="PROSITE-ProRule" id="PRU00446"/>
    </source>
</evidence>
<evidence type="ECO:0000256" key="1">
    <source>
        <dbReference type="ARBA" id="ARBA00004613"/>
    </source>
</evidence>
<evidence type="ECO:0000313" key="7">
    <source>
        <dbReference type="EMBL" id="KAK5649031.1"/>
    </source>
</evidence>
<evidence type="ECO:0000313" key="8">
    <source>
        <dbReference type="Proteomes" id="UP001329430"/>
    </source>
</evidence>
<evidence type="ECO:0000256" key="4">
    <source>
        <dbReference type="SAM" id="MobiDB-lite"/>
    </source>
</evidence>
<dbReference type="GO" id="GO:0007165">
    <property type="term" value="P:signal transduction"/>
    <property type="evidence" value="ECO:0007669"/>
    <property type="project" value="TreeGrafter"/>
</dbReference>
<feature type="compositionally biased region" description="Pro residues" evidence="4">
    <location>
        <begin position="138"/>
        <end position="156"/>
    </location>
</feature>
<keyword evidence="5" id="KW-1133">Transmembrane helix</keyword>
<feature type="region of interest" description="Disordered" evidence="4">
    <location>
        <begin position="138"/>
        <end position="296"/>
    </location>
</feature>
<dbReference type="Pfam" id="PF02191">
    <property type="entry name" value="OLF"/>
    <property type="match status" value="1"/>
</dbReference>
<sequence length="594" mass="65087">MNSSPAIKTVILILCVLFILLLEVLIGFYVYTVIKTDFREEFVREVRRGVCKEEFKSLLGDKEYLKNICDVVGCKLLESLDDKWHPMYPDGGLNRQKRYVPSNIPLTDRFVPLAVPDPIVPSKTGPFIRVNHYMPASPPCPPGPPGPPGATGPPGPIGFAGKHGEKGSPGVKGQRGEKGESGSPGKDGHDGIPGKSGPLGQIGSPGPPGIRGRSGPPGVKGEKGETGPIGLMGQEGEKGEMGPRGIEGPKGDEGSPGAAGPSGLNGKDGLQGVQGLKGERGPPGQDGKEGLLGPRGLPGQCNLCETKHERRNESVIVKKIENKMYSGFRINKSAECPSIVIGEREILGGIDEVYTSFMVDSKPPSKTEGYKYWVTKNDKFKLYEFDDMELFIKNKPSTVYDLEVPFDGNAHVVYDGLFFYKVKGTNPKIMKYDFKNGKSQTLIIPDLPQYKMKRLYLNNYNFFDFSVDQNGLWVIFSILDQTAVAKINHESMIIECMWEISLKNNNVIDMFVASGTLYTLEFTPTFDVEVHLAIDLDSNTVTQVNIGGIHQTGGITMATYDYSTYQLLLVDGDRRLVYPFFCEDEIPPIHVRAS</sequence>
<accession>A0AAN7VQI3</accession>
<name>A0AAN7VQI3_9COLE</name>
<dbReference type="PANTHER" id="PTHR23192">
    <property type="entry name" value="OLFACTOMEDIN-RELATED"/>
    <property type="match status" value="1"/>
</dbReference>
<dbReference type="InterPro" id="IPR008160">
    <property type="entry name" value="Collagen"/>
</dbReference>
<dbReference type="SMART" id="SM00284">
    <property type="entry name" value="OLF"/>
    <property type="match status" value="1"/>
</dbReference>
<keyword evidence="8" id="KW-1185">Reference proteome</keyword>
<dbReference type="PROSITE" id="PS51132">
    <property type="entry name" value="OLF"/>
    <property type="match status" value="1"/>
</dbReference>
<dbReference type="AlphaFoldDB" id="A0AAN7VQI3"/>
<feature type="compositionally biased region" description="Basic and acidic residues" evidence="4">
    <location>
        <begin position="174"/>
        <end position="192"/>
    </location>
</feature>
<protein>
    <recommendedName>
        <fullName evidence="6">Olfactomedin-like domain-containing protein</fullName>
    </recommendedName>
</protein>
<keyword evidence="5" id="KW-0472">Membrane</keyword>
<comment type="subcellular location">
    <subcellularLocation>
        <location evidence="1">Secreted</location>
    </subcellularLocation>
</comment>
<dbReference type="Proteomes" id="UP001329430">
    <property type="component" value="Chromosome 2"/>
</dbReference>
<feature type="compositionally biased region" description="Low complexity" evidence="4">
    <location>
        <begin position="198"/>
        <end position="217"/>
    </location>
</feature>
<feature type="compositionally biased region" description="Basic and acidic residues" evidence="4">
    <location>
        <begin position="235"/>
        <end position="253"/>
    </location>
</feature>
<dbReference type="PANTHER" id="PTHR23192:SF85">
    <property type="entry name" value="GLIOMEDIN"/>
    <property type="match status" value="1"/>
</dbReference>
<evidence type="ECO:0000256" key="2">
    <source>
        <dbReference type="ARBA" id="ARBA00022525"/>
    </source>
</evidence>
<feature type="transmembrane region" description="Helical" evidence="5">
    <location>
        <begin position="12"/>
        <end position="31"/>
    </location>
</feature>
<dbReference type="InterPro" id="IPR050605">
    <property type="entry name" value="Olfactomedin-like_domain"/>
</dbReference>
<dbReference type="GO" id="GO:0005615">
    <property type="term" value="C:extracellular space"/>
    <property type="evidence" value="ECO:0007669"/>
    <property type="project" value="TreeGrafter"/>
</dbReference>
<keyword evidence="5" id="KW-0812">Transmembrane</keyword>
<feature type="domain" description="Olfactomedin-like" evidence="6">
    <location>
        <begin position="335"/>
        <end position="584"/>
    </location>
</feature>
<organism evidence="7 8">
    <name type="scientific">Pyrocoelia pectoralis</name>
    <dbReference type="NCBI Taxonomy" id="417401"/>
    <lineage>
        <taxon>Eukaryota</taxon>
        <taxon>Metazoa</taxon>
        <taxon>Ecdysozoa</taxon>
        <taxon>Arthropoda</taxon>
        <taxon>Hexapoda</taxon>
        <taxon>Insecta</taxon>
        <taxon>Pterygota</taxon>
        <taxon>Neoptera</taxon>
        <taxon>Endopterygota</taxon>
        <taxon>Coleoptera</taxon>
        <taxon>Polyphaga</taxon>
        <taxon>Elateriformia</taxon>
        <taxon>Elateroidea</taxon>
        <taxon>Lampyridae</taxon>
        <taxon>Lampyrinae</taxon>
        <taxon>Pyrocoelia</taxon>
    </lineage>
</organism>
<dbReference type="Pfam" id="PF01391">
    <property type="entry name" value="Collagen"/>
    <property type="match status" value="2"/>
</dbReference>
<evidence type="ECO:0000256" key="5">
    <source>
        <dbReference type="SAM" id="Phobius"/>
    </source>
</evidence>
<dbReference type="InterPro" id="IPR003112">
    <property type="entry name" value="Olfac-like_dom"/>
</dbReference>
<comment type="caution">
    <text evidence="7">The sequence shown here is derived from an EMBL/GenBank/DDBJ whole genome shotgun (WGS) entry which is preliminary data.</text>
</comment>
<gene>
    <name evidence="7" type="ORF">RI129_003923</name>
</gene>
<keyword evidence="2" id="KW-0964">Secreted</keyword>